<dbReference type="CDD" id="cd17358">
    <property type="entry name" value="MFS_GLUT6_8_Class3_like"/>
    <property type="match status" value="1"/>
</dbReference>
<dbReference type="KEGG" id="tpal:117643392"/>
<dbReference type="Pfam" id="PF00083">
    <property type="entry name" value="Sugar_tr"/>
    <property type="match status" value="1"/>
</dbReference>
<evidence type="ECO:0000256" key="3">
    <source>
        <dbReference type="ARBA" id="ARBA00022692"/>
    </source>
</evidence>
<feature type="transmembrane region" description="Helical" evidence="6">
    <location>
        <begin position="164"/>
        <end position="187"/>
    </location>
</feature>
<dbReference type="FunFam" id="1.20.1250.20:FF:000249">
    <property type="entry name" value="facilitated trehalose transporter Tret1"/>
    <property type="match status" value="1"/>
</dbReference>
<feature type="domain" description="Major facilitator superfamily (MFS) profile" evidence="7">
    <location>
        <begin position="70"/>
        <end position="504"/>
    </location>
</feature>
<evidence type="ECO:0000313" key="9">
    <source>
        <dbReference type="RefSeq" id="XP_034238148.1"/>
    </source>
</evidence>
<dbReference type="PANTHER" id="PTHR48021:SF7">
    <property type="entry name" value="RH09188P"/>
    <property type="match status" value="1"/>
</dbReference>
<feature type="transmembrane region" description="Helical" evidence="6">
    <location>
        <begin position="312"/>
        <end position="335"/>
    </location>
</feature>
<dbReference type="InterPro" id="IPR005828">
    <property type="entry name" value="MFS_sugar_transport-like"/>
</dbReference>
<dbReference type="SUPFAM" id="SSF103473">
    <property type="entry name" value="MFS general substrate transporter"/>
    <property type="match status" value="1"/>
</dbReference>
<dbReference type="PRINTS" id="PR00171">
    <property type="entry name" value="SUGRTRNSPORT"/>
</dbReference>
<dbReference type="InterPro" id="IPR050549">
    <property type="entry name" value="MFS_Trehalose_Transporter"/>
</dbReference>
<keyword evidence="4 6" id="KW-1133">Transmembrane helix</keyword>
<dbReference type="InParanoid" id="A0A6P8YEI9"/>
<keyword evidence="5 6" id="KW-0472">Membrane</keyword>
<dbReference type="InterPro" id="IPR036259">
    <property type="entry name" value="MFS_trans_sf"/>
</dbReference>
<keyword evidence="3 6" id="KW-0812">Transmembrane</keyword>
<feature type="transmembrane region" description="Helical" evidence="6">
    <location>
        <begin position="199"/>
        <end position="218"/>
    </location>
</feature>
<dbReference type="GeneID" id="117643392"/>
<evidence type="ECO:0000259" key="7">
    <source>
        <dbReference type="PROSITE" id="PS50850"/>
    </source>
</evidence>
<reference evidence="9" key="1">
    <citation type="submission" date="2025-08" db="UniProtKB">
        <authorList>
            <consortium name="RefSeq"/>
        </authorList>
    </citation>
    <scope>IDENTIFICATION</scope>
    <source>
        <tissue evidence="9">Total insect</tissue>
    </source>
</reference>
<evidence type="ECO:0000313" key="8">
    <source>
        <dbReference type="Proteomes" id="UP000515158"/>
    </source>
</evidence>
<dbReference type="FunCoup" id="A0A6P8YEI9">
    <property type="interactions" value="34"/>
</dbReference>
<comment type="subcellular location">
    <subcellularLocation>
        <location evidence="1">Cell membrane</location>
        <topology evidence="1">Multi-pass membrane protein</topology>
    </subcellularLocation>
</comment>
<feature type="transmembrane region" description="Helical" evidence="6">
    <location>
        <begin position="347"/>
        <end position="369"/>
    </location>
</feature>
<feature type="transmembrane region" description="Helical" evidence="6">
    <location>
        <begin position="411"/>
        <end position="437"/>
    </location>
</feature>
<keyword evidence="2" id="KW-1003">Cell membrane</keyword>
<dbReference type="OrthoDB" id="6612291at2759"/>
<feature type="transmembrane region" description="Helical" evidence="6">
    <location>
        <begin position="224"/>
        <end position="245"/>
    </location>
</feature>
<keyword evidence="8" id="KW-1185">Reference proteome</keyword>
<feature type="transmembrane region" description="Helical" evidence="6">
    <location>
        <begin position="482"/>
        <end position="500"/>
    </location>
</feature>
<gene>
    <name evidence="9" type="primary">LOC117643392</name>
</gene>
<dbReference type="InterPro" id="IPR005829">
    <property type="entry name" value="Sugar_transporter_CS"/>
</dbReference>
<feature type="transmembrane region" description="Helical" evidence="6">
    <location>
        <begin position="139"/>
        <end position="158"/>
    </location>
</feature>
<feature type="transmembrane region" description="Helical" evidence="6">
    <location>
        <begin position="449"/>
        <end position="470"/>
    </location>
</feature>
<organism evidence="9">
    <name type="scientific">Thrips palmi</name>
    <name type="common">Melon thrips</name>
    <dbReference type="NCBI Taxonomy" id="161013"/>
    <lineage>
        <taxon>Eukaryota</taxon>
        <taxon>Metazoa</taxon>
        <taxon>Ecdysozoa</taxon>
        <taxon>Arthropoda</taxon>
        <taxon>Hexapoda</taxon>
        <taxon>Insecta</taxon>
        <taxon>Pterygota</taxon>
        <taxon>Neoptera</taxon>
        <taxon>Paraneoptera</taxon>
        <taxon>Thysanoptera</taxon>
        <taxon>Terebrantia</taxon>
        <taxon>Thripoidea</taxon>
        <taxon>Thripidae</taxon>
        <taxon>Thrips</taxon>
    </lineage>
</organism>
<dbReference type="RefSeq" id="XP_034238148.1">
    <property type="nucleotide sequence ID" value="XM_034382257.1"/>
</dbReference>
<accession>A0A6P8YEI9</accession>
<dbReference type="InterPro" id="IPR020846">
    <property type="entry name" value="MFS_dom"/>
</dbReference>
<dbReference type="PROSITE" id="PS50850">
    <property type="entry name" value="MFS"/>
    <property type="match status" value="1"/>
</dbReference>
<evidence type="ECO:0000256" key="1">
    <source>
        <dbReference type="ARBA" id="ARBA00004651"/>
    </source>
</evidence>
<feature type="transmembrane region" description="Helical" evidence="6">
    <location>
        <begin position="111"/>
        <end position="130"/>
    </location>
</feature>
<protein>
    <submittedName>
        <fullName evidence="9">Facilitated trehalose transporter Tret1-2 homolog isoform X1</fullName>
    </submittedName>
</protein>
<dbReference type="InterPro" id="IPR003663">
    <property type="entry name" value="Sugar/inositol_transpt"/>
</dbReference>
<feature type="transmembrane region" description="Helical" evidence="6">
    <location>
        <begin position="68"/>
        <end position="91"/>
    </location>
</feature>
<dbReference type="PANTHER" id="PTHR48021">
    <property type="match status" value="1"/>
</dbReference>
<dbReference type="AlphaFoldDB" id="A0A6P8YEI9"/>
<dbReference type="InterPro" id="IPR044775">
    <property type="entry name" value="MFS_ERD6/Tret1-like"/>
</dbReference>
<dbReference type="PROSITE" id="PS00216">
    <property type="entry name" value="SUGAR_TRANSPORT_1"/>
    <property type="match status" value="1"/>
</dbReference>
<evidence type="ECO:0000256" key="6">
    <source>
        <dbReference type="SAM" id="Phobius"/>
    </source>
</evidence>
<sequence length="552" mass="59363">MKNINGTPVDVESLKSLVGGGLGGLDGHAPMDAIKTARSGSRAENLGSAHLLPETVVRPRRGSALRQVLMSIIANLGTINTGMAFGFSAVVIPQLVRADSDIQVDEDQASWIASLSSASTPVGCILTGWLMDAIGRRRALLLTEVPLALGWMLIALAPANHGLYFIYAGRLLVGLGSGMVGAPARVYTGEVTQPHLRGTLSAFASVGVSLGVLLEYAVGSCVTWRVLAGLSAAVPSLALLLTLLTPESPAWLVSRGRHQEARAALLRVRGEVCDVQQELDAMRDFAERNNVVKLGWRDTFRELVKPSAMKPFLILVAYFGIYQFSGVNPITFYAVKVFKESGASIDQYLATILMGVVRLMFTVAGCVALRRCGRRPLTLTSSIGCGLSMLGLGSYMMAWEFWTAEGATRTATWIPVACIFAYTAFCTTGFLIVPWVMIGEVYPSNVRGLVGGLTTCAAHMFVFLVVKSFPLMQKLMGHSGTFLFYGVVSIAGTAFFWALLPETKGRSLQEIEDYFSGRTETLKPKKNKMEEVAPGRGAHQHILIAPKGQALP</sequence>
<dbReference type="GO" id="GO:0005886">
    <property type="term" value="C:plasma membrane"/>
    <property type="evidence" value="ECO:0007669"/>
    <property type="project" value="UniProtKB-SubCell"/>
</dbReference>
<evidence type="ECO:0000256" key="5">
    <source>
        <dbReference type="ARBA" id="ARBA00023136"/>
    </source>
</evidence>
<name>A0A6P8YEI9_THRPL</name>
<feature type="transmembrane region" description="Helical" evidence="6">
    <location>
        <begin position="376"/>
        <end position="399"/>
    </location>
</feature>
<dbReference type="GO" id="GO:0051119">
    <property type="term" value="F:sugar transmembrane transporter activity"/>
    <property type="evidence" value="ECO:0007669"/>
    <property type="project" value="InterPro"/>
</dbReference>
<proteinExistence type="predicted"/>
<evidence type="ECO:0000256" key="4">
    <source>
        <dbReference type="ARBA" id="ARBA00022989"/>
    </source>
</evidence>
<dbReference type="Gene3D" id="1.20.1250.20">
    <property type="entry name" value="MFS general substrate transporter like domains"/>
    <property type="match status" value="1"/>
</dbReference>
<evidence type="ECO:0000256" key="2">
    <source>
        <dbReference type="ARBA" id="ARBA00022475"/>
    </source>
</evidence>
<dbReference type="PROSITE" id="PS00217">
    <property type="entry name" value="SUGAR_TRANSPORT_2"/>
    <property type="match status" value="1"/>
</dbReference>
<dbReference type="Proteomes" id="UP000515158">
    <property type="component" value="Unplaced"/>
</dbReference>